<sequence length="300" mass="31610">MSYDAIAQIKQEVLVRYLEAWAPAALHRARRVIYVHGYADSDDGSTAEAAMRVLAEQSDLVRGRELTMVATGDDLGDVGPRLSAIGEQSGAGAGLAVHTISGGTDKTLPVGLKAIGAQRVPLLGCLDAANASEPPAPATVAALTAGKPAEVLLVLPPGAKADSYRTGWPLFTQVELAVSDEPGELLVFGATAGKSLEGFKEALWSVDEFAGVRYRDPGDPDRHLIDISLTPHPGPLRREILARLERGGEATVTELRTYALTETVYRAADATRVLHALVDAGTVTRRPAHGRLGGDVVISL</sequence>
<proteinExistence type="predicted"/>
<comment type="caution">
    <text evidence="1">The sequence shown here is derived from an EMBL/GenBank/DDBJ whole genome shotgun (WGS) entry which is preliminary data.</text>
</comment>
<evidence type="ECO:0000313" key="2">
    <source>
        <dbReference type="Proteomes" id="UP000294901"/>
    </source>
</evidence>
<evidence type="ECO:0000313" key="1">
    <source>
        <dbReference type="EMBL" id="TDO41243.1"/>
    </source>
</evidence>
<dbReference type="EMBL" id="SNWR01000001">
    <property type="protein sequence ID" value="TDO41243.1"/>
    <property type="molecule type" value="Genomic_DNA"/>
</dbReference>
<protein>
    <submittedName>
        <fullName evidence="1">Uncharacterized protein</fullName>
    </submittedName>
</protein>
<accession>A0A4R6JWT1</accession>
<dbReference type="OrthoDB" id="3619957at2"/>
<dbReference type="RefSeq" id="WP_133875288.1">
    <property type="nucleotide sequence ID" value="NZ_BOMD01000031.1"/>
</dbReference>
<dbReference type="Proteomes" id="UP000294901">
    <property type="component" value="Unassembled WGS sequence"/>
</dbReference>
<reference evidence="1 2" key="1">
    <citation type="submission" date="2019-03" db="EMBL/GenBank/DDBJ databases">
        <title>Sequencing the genomes of 1000 actinobacteria strains.</title>
        <authorList>
            <person name="Klenk H.-P."/>
        </authorList>
    </citation>
    <scope>NUCLEOTIDE SEQUENCE [LARGE SCALE GENOMIC DNA]</scope>
    <source>
        <strain evidence="1 2">DSM 43805</strain>
    </source>
</reference>
<organism evidence="1 2">
    <name type="scientific">Paractinoplanes brasiliensis</name>
    <dbReference type="NCBI Taxonomy" id="52695"/>
    <lineage>
        <taxon>Bacteria</taxon>
        <taxon>Bacillati</taxon>
        <taxon>Actinomycetota</taxon>
        <taxon>Actinomycetes</taxon>
        <taxon>Micromonosporales</taxon>
        <taxon>Micromonosporaceae</taxon>
        <taxon>Paractinoplanes</taxon>
    </lineage>
</organism>
<keyword evidence="2" id="KW-1185">Reference proteome</keyword>
<gene>
    <name evidence="1" type="ORF">C8E87_4972</name>
</gene>
<name>A0A4R6JWT1_9ACTN</name>
<dbReference type="AlphaFoldDB" id="A0A4R6JWT1"/>